<dbReference type="SUPFAM" id="SSF53822">
    <property type="entry name" value="Periplasmic binding protein-like I"/>
    <property type="match status" value="1"/>
</dbReference>
<proteinExistence type="predicted"/>
<dbReference type="EMBL" id="JACONZ010000005">
    <property type="protein sequence ID" value="MBC5582491.1"/>
    <property type="molecule type" value="Genomic_DNA"/>
</dbReference>
<sequence length="345" mass="38394">MNLKEIAQAAGVSQSTVTMVLHDRKGVGAATKERVGAMLEANGYTIKRQAPAISSPEPKKVIFIKYKRHSLMVDGNPEYISRLMDEVEQCCNKAGYELVFKVANAETLPDVFEKVNNEPFEGSILLGTEFSNEDRPLLKDVRKPIVIIDNDLVKLSVTSVSTHTWNSMRGKVEYLLRRGHKRIGYIRNARPTSICTECFRGYLNAMESYGLQAHDEYVYDVEPTFDGAYKSMKKLLAQGIDLPSALVSNSDCLALGAMKALQEYGIRVPKNVSIIGGDNIASCTMHSPQLTTCDAHPCEIGKWAVKLLQEQIENPAGPVIRLRVETTIIERESVCDYSDCIPFQK</sequence>
<feature type="domain" description="HTH lacI-type" evidence="4">
    <location>
        <begin position="1"/>
        <end position="55"/>
    </location>
</feature>
<evidence type="ECO:0000313" key="5">
    <source>
        <dbReference type="EMBL" id="MBC5582491.1"/>
    </source>
</evidence>
<dbReference type="InterPro" id="IPR046335">
    <property type="entry name" value="LacI/GalR-like_sensor"/>
</dbReference>
<dbReference type="Gene3D" id="3.40.50.2300">
    <property type="match status" value="2"/>
</dbReference>
<dbReference type="SUPFAM" id="SSF47413">
    <property type="entry name" value="lambda repressor-like DNA-binding domains"/>
    <property type="match status" value="1"/>
</dbReference>
<dbReference type="GO" id="GO:0000976">
    <property type="term" value="F:transcription cis-regulatory region binding"/>
    <property type="evidence" value="ECO:0007669"/>
    <property type="project" value="TreeGrafter"/>
</dbReference>
<dbReference type="RefSeq" id="WP_186888850.1">
    <property type="nucleotide sequence ID" value="NZ_JACONZ010000005.1"/>
</dbReference>
<keyword evidence="1" id="KW-0805">Transcription regulation</keyword>
<protein>
    <submittedName>
        <fullName evidence="5">LacI family DNA-binding transcriptional regulator</fullName>
    </submittedName>
</protein>
<evidence type="ECO:0000256" key="1">
    <source>
        <dbReference type="ARBA" id="ARBA00023015"/>
    </source>
</evidence>
<dbReference type="AlphaFoldDB" id="A0A923L276"/>
<dbReference type="SMART" id="SM00354">
    <property type="entry name" value="HTH_LACI"/>
    <property type="match status" value="1"/>
</dbReference>
<dbReference type="Pfam" id="PF00356">
    <property type="entry name" value="LacI"/>
    <property type="match status" value="1"/>
</dbReference>
<organism evidence="5 6">
    <name type="scientific">Anaerofilum hominis</name>
    <dbReference type="NCBI Taxonomy" id="2763016"/>
    <lineage>
        <taxon>Bacteria</taxon>
        <taxon>Bacillati</taxon>
        <taxon>Bacillota</taxon>
        <taxon>Clostridia</taxon>
        <taxon>Eubacteriales</taxon>
        <taxon>Oscillospiraceae</taxon>
        <taxon>Anaerofilum</taxon>
    </lineage>
</organism>
<dbReference type="PROSITE" id="PS00356">
    <property type="entry name" value="HTH_LACI_1"/>
    <property type="match status" value="1"/>
</dbReference>
<dbReference type="InterPro" id="IPR000843">
    <property type="entry name" value="HTH_LacI"/>
</dbReference>
<evidence type="ECO:0000256" key="3">
    <source>
        <dbReference type="ARBA" id="ARBA00023163"/>
    </source>
</evidence>
<keyword evidence="6" id="KW-1185">Reference proteome</keyword>
<keyword evidence="3" id="KW-0804">Transcription</keyword>
<dbReference type="GO" id="GO:0003700">
    <property type="term" value="F:DNA-binding transcription factor activity"/>
    <property type="evidence" value="ECO:0007669"/>
    <property type="project" value="TreeGrafter"/>
</dbReference>
<dbReference type="InterPro" id="IPR010982">
    <property type="entry name" value="Lambda_DNA-bd_dom_sf"/>
</dbReference>
<evidence type="ECO:0000256" key="2">
    <source>
        <dbReference type="ARBA" id="ARBA00023125"/>
    </source>
</evidence>
<evidence type="ECO:0000313" key="6">
    <source>
        <dbReference type="Proteomes" id="UP000659630"/>
    </source>
</evidence>
<reference evidence="5" key="1">
    <citation type="submission" date="2020-08" db="EMBL/GenBank/DDBJ databases">
        <title>Genome public.</title>
        <authorList>
            <person name="Liu C."/>
            <person name="Sun Q."/>
        </authorList>
    </citation>
    <scope>NUCLEOTIDE SEQUENCE</scope>
    <source>
        <strain evidence="5">BX8</strain>
    </source>
</reference>
<comment type="caution">
    <text evidence="5">The sequence shown here is derived from an EMBL/GenBank/DDBJ whole genome shotgun (WGS) entry which is preliminary data.</text>
</comment>
<evidence type="ECO:0000259" key="4">
    <source>
        <dbReference type="PROSITE" id="PS50932"/>
    </source>
</evidence>
<dbReference type="Pfam" id="PF13377">
    <property type="entry name" value="Peripla_BP_3"/>
    <property type="match status" value="1"/>
</dbReference>
<dbReference type="Gene3D" id="1.10.260.40">
    <property type="entry name" value="lambda repressor-like DNA-binding domains"/>
    <property type="match status" value="1"/>
</dbReference>
<dbReference type="CDD" id="cd01392">
    <property type="entry name" value="HTH_LacI"/>
    <property type="match status" value="1"/>
</dbReference>
<dbReference type="PANTHER" id="PTHR30146:SF150">
    <property type="entry name" value="ARABINOSE METABOLISM TRANSCRIPTIONAL REPRESSOR"/>
    <property type="match status" value="1"/>
</dbReference>
<accession>A0A923L276</accession>
<keyword evidence="2 5" id="KW-0238">DNA-binding</keyword>
<gene>
    <name evidence="5" type="ORF">H8S23_13335</name>
</gene>
<name>A0A923L276_9FIRM</name>
<dbReference type="PANTHER" id="PTHR30146">
    <property type="entry name" value="LACI-RELATED TRANSCRIPTIONAL REPRESSOR"/>
    <property type="match status" value="1"/>
</dbReference>
<dbReference type="PROSITE" id="PS50932">
    <property type="entry name" value="HTH_LACI_2"/>
    <property type="match status" value="1"/>
</dbReference>
<dbReference type="InterPro" id="IPR028082">
    <property type="entry name" value="Peripla_BP_I"/>
</dbReference>
<dbReference type="Proteomes" id="UP000659630">
    <property type="component" value="Unassembled WGS sequence"/>
</dbReference>